<keyword evidence="1" id="KW-1133">Transmembrane helix</keyword>
<evidence type="ECO:0000313" key="3">
    <source>
        <dbReference type="Proteomes" id="UP000186705"/>
    </source>
</evidence>
<feature type="transmembrane region" description="Helical" evidence="1">
    <location>
        <begin position="46"/>
        <end position="70"/>
    </location>
</feature>
<reference evidence="2 3" key="1">
    <citation type="submission" date="2016-11" db="EMBL/GenBank/DDBJ databases">
        <title>Description of two novel members of the family Erysipelotrichaceae: Ileibacterium lipovorans gen. nov., sp. nov. and Dubosiella newyorkensis, gen. nov., sp. nov.</title>
        <authorList>
            <person name="Cox L.M."/>
            <person name="Sohn J."/>
            <person name="Tyrrell K.L."/>
            <person name="Citron D.M."/>
            <person name="Lawson P.A."/>
            <person name="Patel N.B."/>
            <person name="Iizumi T."/>
            <person name="Perez-Perez G.I."/>
            <person name="Goldstein E.J."/>
            <person name="Blaser M.J."/>
        </authorList>
    </citation>
    <scope>NUCLEOTIDE SEQUENCE [LARGE SCALE GENOMIC DNA]</scope>
    <source>
        <strain evidence="2 3">NYU-BL-A4</strain>
    </source>
</reference>
<feature type="transmembrane region" description="Helical" evidence="1">
    <location>
        <begin position="77"/>
        <end position="98"/>
    </location>
</feature>
<proteinExistence type="predicted"/>
<feature type="transmembrane region" description="Helical" evidence="1">
    <location>
        <begin position="294"/>
        <end position="314"/>
    </location>
</feature>
<accession>A0A1U7NQM2</accession>
<dbReference type="RefSeq" id="WP_076340336.1">
    <property type="nucleotide sequence ID" value="NZ_CAPDDE010000029.1"/>
</dbReference>
<gene>
    <name evidence="2" type="ORF">BO225_00430</name>
</gene>
<dbReference type="OrthoDB" id="1769894at2"/>
<sequence>MNDTMILSKAKNRVIAHIVFFYIFIGSVLFAIYYTLTLDFFKNSLFAYSFLGIALGDALIILLAFIALASGKKWSRWLYWLAFFATLGFFYIPIKALLDDLPNFLSYGFCLGGMFVLELILFQVGMYFYKNPYCRIYYDHILTSELEQKFMEQQQTERKLVIQQEKRVADQKEEFEEIEEEKEVPVKEEMTYPQLALRLGIGVYGELIVFPIIVQIFSNFFASYDLQQVFATREMFIFSIFTAFVWTIPVLYLYYNQPQSKKIVYGCILAEVLFLIYCFFQIKGYYDSGLYPIKAFLFFGLLDLARYAILAYFVKPILTSDYQPDKLQLP</sequence>
<keyword evidence="1" id="KW-0472">Membrane</keyword>
<organism evidence="2 3">
    <name type="scientific">Dubosiella newyorkensis</name>
    <dbReference type="NCBI Taxonomy" id="1862672"/>
    <lineage>
        <taxon>Bacteria</taxon>
        <taxon>Bacillati</taxon>
        <taxon>Bacillota</taxon>
        <taxon>Erysipelotrichia</taxon>
        <taxon>Erysipelotrichales</taxon>
        <taxon>Erysipelotrichaceae</taxon>
        <taxon>Dubosiella</taxon>
    </lineage>
</organism>
<protein>
    <submittedName>
        <fullName evidence="2">Uncharacterized protein</fullName>
    </submittedName>
</protein>
<evidence type="ECO:0000313" key="2">
    <source>
        <dbReference type="EMBL" id="OLU47934.1"/>
    </source>
</evidence>
<dbReference type="Proteomes" id="UP000186705">
    <property type="component" value="Unassembled WGS sequence"/>
</dbReference>
<feature type="transmembrane region" description="Helical" evidence="1">
    <location>
        <begin position="236"/>
        <end position="255"/>
    </location>
</feature>
<feature type="transmembrane region" description="Helical" evidence="1">
    <location>
        <begin position="195"/>
        <end position="216"/>
    </location>
</feature>
<name>A0A1U7NQM2_9FIRM</name>
<dbReference type="EMBL" id="MPKA01000021">
    <property type="protein sequence ID" value="OLU47934.1"/>
    <property type="molecule type" value="Genomic_DNA"/>
</dbReference>
<dbReference type="GeneID" id="78274422"/>
<keyword evidence="1" id="KW-0812">Transmembrane</keyword>
<comment type="caution">
    <text evidence="2">The sequence shown here is derived from an EMBL/GenBank/DDBJ whole genome shotgun (WGS) entry which is preliminary data.</text>
</comment>
<feature type="transmembrane region" description="Helical" evidence="1">
    <location>
        <begin position="262"/>
        <end position="282"/>
    </location>
</feature>
<keyword evidence="3" id="KW-1185">Reference proteome</keyword>
<feature type="transmembrane region" description="Helical" evidence="1">
    <location>
        <begin position="104"/>
        <end position="129"/>
    </location>
</feature>
<feature type="transmembrane region" description="Helical" evidence="1">
    <location>
        <begin position="14"/>
        <end position="34"/>
    </location>
</feature>
<evidence type="ECO:0000256" key="1">
    <source>
        <dbReference type="SAM" id="Phobius"/>
    </source>
</evidence>
<dbReference type="AlphaFoldDB" id="A0A1U7NQM2"/>